<dbReference type="CDD" id="cd07079">
    <property type="entry name" value="ALDH_F18-19_ProA-GPR"/>
    <property type="match status" value="1"/>
</dbReference>
<dbReference type="EMBL" id="DXFX01000084">
    <property type="protein sequence ID" value="HIX08150.1"/>
    <property type="molecule type" value="Genomic_DNA"/>
</dbReference>
<dbReference type="GO" id="GO:0050661">
    <property type="term" value="F:NADP binding"/>
    <property type="evidence" value="ECO:0007669"/>
    <property type="project" value="InterPro"/>
</dbReference>
<dbReference type="Pfam" id="PF00171">
    <property type="entry name" value="Aldedh"/>
    <property type="match status" value="1"/>
</dbReference>
<organism evidence="9 10">
    <name type="scientific">Candidatus Borkfalkia faecipullorum</name>
    <dbReference type="NCBI Taxonomy" id="2838510"/>
    <lineage>
        <taxon>Bacteria</taxon>
        <taxon>Bacillati</taxon>
        <taxon>Bacillota</taxon>
        <taxon>Clostridia</taxon>
        <taxon>Christensenellales</taxon>
        <taxon>Christensenellaceae</taxon>
        <taxon>Candidatus Borkfalkia</taxon>
    </lineage>
</organism>
<dbReference type="NCBIfam" id="TIGR00407">
    <property type="entry name" value="proA"/>
    <property type="match status" value="1"/>
</dbReference>
<keyword evidence="5 7" id="KW-0560">Oxidoreductase</keyword>
<dbReference type="InterPro" id="IPR015590">
    <property type="entry name" value="Aldehyde_DH_dom"/>
</dbReference>
<proteinExistence type="inferred from homology"/>
<dbReference type="GO" id="GO:0055129">
    <property type="term" value="P:L-proline biosynthetic process"/>
    <property type="evidence" value="ECO:0007669"/>
    <property type="project" value="UniProtKB-UniRule"/>
</dbReference>
<dbReference type="Gene3D" id="3.40.605.10">
    <property type="entry name" value="Aldehyde Dehydrogenase, Chain A, domain 1"/>
    <property type="match status" value="1"/>
</dbReference>
<evidence type="ECO:0000256" key="4">
    <source>
        <dbReference type="ARBA" id="ARBA00022857"/>
    </source>
</evidence>
<keyword evidence="4 7" id="KW-0521">NADP</keyword>
<dbReference type="InterPro" id="IPR000965">
    <property type="entry name" value="GPR_dom"/>
</dbReference>
<reference evidence="9" key="2">
    <citation type="submission" date="2021-04" db="EMBL/GenBank/DDBJ databases">
        <authorList>
            <person name="Gilroy R."/>
        </authorList>
    </citation>
    <scope>NUCLEOTIDE SEQUENCE</scope>
    <source>
        <strain evidence="9">811</strain>
    </source>
</reference>
<dbReference type="InterPro" id="IPR012134">
    <property type="entry name" value="Glu-5-SA_DH"/>
</dbReference>
<dbReference type="InterPro" id="IPR016161">
    <property type="entry name" value="Ald_DH/histidinol_DH"/>
</dbReference>
<comment type="similarity">
    <text evidence="7">Belongs to the gamma-glutamyl phosphate reductase family.</text>
</comment>
<comment type="catalytic activity">
    <reaction evidence="6 7">
        <text>L-glutamate 5-semialdehyde + phosphate + NADP(+) = L-glutamyl 5-phosphate + NADPH + H(+)</text>
        <dbReference type="Rhea" id="RHEA:19541"/>
        <dbReference type="ChEBI" id="CHEBI:15378"/>
        <dbReference type="ChEBI" id="CHEBI:43474"/>
        <dbReference type="ChEBI" id="CHEBI:57783"/>
        <dbReference type="ChEBI" id="CHEBI:58066"/>
        <dbReference type="ChEBI" id="CHEBI:58274"/>
        <dbReference type="ChEBI" id="CHEBI:58349"/>
        <dbReference type="EC" id="1.2.1.41"/>
    </reaction>
</comment>
<dbReference type="PANTHER" id="PTHR11063:SF8">
    <property type="entry name" value="DELTA-1-PYRROLINE-5-CARBOXYLATE SYNTHASE"/>
    <property type="match status" value="1"/>
</dbReference>
<keyword evidence="2 7" id="KW-0028">Amino-acid biosynthesis</keyword>
<dbReference type="AlphaFoldDB" id="A0A9D1V8L0"/>
<dbReference type="PANTHER" id="PTHR11063">
    <property type="entry name" value="GLUTAMATE SEMIALDEHYDE DEHYDROGENASE"/>
    <property type="match status" value="1"/>
</dbReference>
<dbReference type="GO" id="GO:0004350">
    <property type="term" value="F:glutamate-5-semialdehyde dehydrogenase activity"/>
    <property type="evidence" value="ECO:0007669"/>
    <property type="project" value="UniProtKB-UniRule"/>
</dbReference>
<dbReference type="InterPro" id="IPR016162">
    <property type="entry name" value="Ald_DH_N"/>
</dbReference>
<keyword evidence="7" id="KW-0963">Cytoplasm</keyword>
<reference evidence="9" key="1">
    <citation type="journal article" date="2021" name="PeerJ">
        <title>Extensive microbial diversity within the chicken gut microbiome revealed by metagenomics and culture.</title>
        <authorList>
            <person name="Gilroy R."/>
            <person name="Ravi A."/>
            <person name="Getino M."/>
            <person name="Pursley I."/>
            <person name="Horton D.L."/>
            <person name="Alikhan N.F."/>
            <person name="Baker D."/>
            <person name="Gharbi K."/>
            <person name="Hall N."/>
            <person name="Watson M."/>
            <person name="Adriaenssens E.M."/>
            <person name="Foster-Nyarko E."/>
            <person name="Jarju S."/>
            <person name="Secka A."/>
            <person name="Antonio M."/>
            <person name="Oren A."/>
            <person name="Chaudhuri R.R."/>
            <person name="La Ragione R."/>
            <person name="Hildebrand F."/>
            <person name="Pallen M.J."/>
        </authorList>
    </citation>
    <scope>NUCLEOTIDE SEQUENCE</scope>
    <source>
        <strain evidence="9">811</strain>
    </source>
</reference>
<evidence type="ECO:0000256" key="2">
    <source>
        <dbReference type="ARBA" id="ARBA00022605"/>
    </source>
</evidence>
<dbReference type="SUPFAM" id="SSF53720">
    <property type="entry name" value="ALDH-like"/>
    <property type="match status" value="1"/>
</dbReference>
<comment type="subcellular location">
    <subcellularLocation>
        <location evidence="7">Cytoplasm</location>
    </subcellularLocation>
</comment>
<keyword evidence="3 7" id="KW-0641">Proline biosynthesis</keyword>
<dbReference type="HAMAP" id="MF_00412">
    <property type="entry name" value="ProA"/>
    <property type="match status" value="1"/>
</dbReference>
<comment type="function">
    <text evidence="7">Catalyzes the NADPH-dependent reduction of L-glutamate 5-phosphate into L-glutamate 5-semialdehyde and phosphate. The product spontaneously undergoes cyclization to form 1-pyrroline-5-carboxylate.</text>
</comment>
<evidence type="ECO:0000256" key="7">
    <source>
        <dbReference type="HAMAP-Rule" id="MF_00412"/>
    </source>
</evidence>
<dbReference type="PIRSF" id="PIRSF000151">
    <property type="entry name" value="GPR"/>
    <property type="match status" value="1"/>
</dbReference>
<protein>
    <recommendedName>
        <fullName evidence="7">Gamma-glutamyl phosphate reductase</fullName>
        <shortName evidence="7">GPR</shortName>
        <ecNumber evidence="7">1.2.1.41</ecNumber>
    </recommendedName>
    <alternativeName>
        <fullName evidence="7">Glutamate-5-semialdehyde dehydrogenase</fullName>
    </alternativeName>
    <alternativeName>
        <fullName evidence="7">Glutamyl-gamma-semialdehyde dehydrogenase</fullName>
        <shortName evidence="7">GSA dehydrogenase</shortName>
    </alternativeName>
</protein>
<accession>A0A9D1V8L0</accession>
<evidence type="ECO:0000313" key="10">
    <source>
        <dbReference type="Proteomes" id="UP000824204"/>
    </source>
</evidence>
<dbReference type="FunFam" id="3.40.309.10:FF:000006">
    <property type="entry name" value="Gamma-glutamyl phosphate reductase"/>
    <property type="match status" value="1"/>
</dbReference>
<evidence type="ECO:0000256" key="5">
    <source>
        <dbReference type="ARBA" id="ARBA00023002"/>
    </source>
</evidence>
<evidence type="ECO:0000259" key="8">
    <source>
        <dbReference type="Pfam" id="PF00171"/>
    </source>
</evidence>
<dbReference type="InterPro" id="IPR020593">
    <property type="entry name" value="G-glutamylP_reductase_CS"/>
</dbReference>
<dbReference type="NCBIfam" id="NF001221">
    <property type="entry name" value="PRK00197.1"/>
    <property type="match status" value="1"/>
</dbReference>
<dbReference type="GO" id="GO:0005737">
    <property type="term" value="C:cytoplasm"/>
    <property type="evidence" value="ECO:0007669"/>
    <property type="project" value="UniProtKB-SubCell"/>
</dbReference>
<dbReference type="Gene3D" id="3.40.309.10">
    <property type="entry name" value="Aldehyde Dehydrogenase, Chain A, domain 2"/>
    <property type="match status" value="1"/>
</dbReference>
<dbReference type="Proteomes" id="UP000824204">
    <property type="component" value="Unassembled WGS sequence"/>
</dbReference>
<name>A0A9D1V8L0_9FIRM</name>
<evidence type="ECO:0000256" key="6">
    <source>
        <dbReference type="ARBA" id="ARBA00049024"/>
    </source>
</evidence>
<evidence type="ECO:0000256" key="3">
    <source>
        <dbReference type="ARBA" id="ARBA00022650"/>
    </source>
</evidence>
<evidence type="ECO:0000256" key="1">
    <source>
        <dbReference type="ARBA" id="ARBA00004985"/>
    </source>
</evidence>
<dbReference type="InterPro" id="IPR016163">
    <property type="entry name" value="Ald_DH_C"/>
</dbReference>
<gene>
    <name evidence="7" type="primary">proA</name>
    <name evidence="9" type="ORF">H9741_06755</name>
</gene>
<evidence type="ECO:0000313" key="9">
    <source>
        <dbReference type="EMBL" id="HIX08150.1"/>
    </source>
</evidence>
<dbReference type="PROSITE" id="PS01223">
    <property type="entry name" value="PROA"/>
    <property type="match status" value="1"/>
</dbReference>
<feature type="domain" description="Aldehyde dehydrogenase" evidence="8">
    <location>
        <begin position="3"/>
        <end position="278"/>
    </location>
</feature>
<comment type="pathway">
    <text evidence="1 7">Amino-acid biosynthesis; L-proline biosynthesis; L-glutamate 5-semialdehyde from L-glutamate: step 2/2.</text>
</comment>
<dbReference type="EC" id="1.2.1.41" evidence="7"/>
<sequence length="411" mass="44728">MTVKETCLKAKENLTAISLASEEDMNKMLAAAAAALREQAPLIIAENAKDVQNCTRGAQFADRLMLDEKRIDGIAEGLEQLIKLHCPVGEVLEERTLYNGLLLRRVRVPLGVLGIIYEARPNVTADAIGLSIKSGNAVVLRGSKDAILSNRAVTKVIKDAIRAAGYNPEFIQLIEDTTHEGATQFMRMNGIVDVLIPRGGAGLIRNAVENATVPVIETGTGNCHVYFEKSADLSKGIPILINAKTQRTSVCNACESLLLDSEIAEKHLAQIVSALRDKNVEIVACEECRKILPDLAPATEEDYYKEYLDLKISVKVVHGVDEAIAHINKYGTHHSDSIITEDKAAAEKFLNEVDSAAVYVNASTRFTDGFQFGLGAEMGISTQKLHARGPMGLKELTSYKYQVVGNGQIRN</sequence>
<comment type="caution">
    <text evidence="9">The sequence shown here is derived from an EMBL/GenBank/DDBJ whole genome shotgun (WGS) entry which is preliminary data.</text>
</comment>